<dbReference type="Gene3D" id="3.40.50.2020">
    <property type="match status" value="1"/>
</dbReference>
<dbReference type="AlphaFoldDB" id="A0A917L1C1"/>
<dbReference type="PANTHER" id="PTHR47505">
    <property type="entry name" value="DNA UTILIZATION PROTEIN YHGH"/>
    <property type="match status" value="1"/>
</dbReference>
<evidence type="ECO:0000313" key="2">
    <source>
        <dbReference type="EMBL" id="GGJ40252.1"/>
    </source>
</evidence>
<name>A0A917L1C1_9ACTN</name>
<reference evidence="2" key="1">
    <citation type="journal article" date="2014" name="Int. J. Syst. Evol. Microbiol.">
        <title>Complete genome sequence of Corynebacterium casei LMG S-19264T (=DSM 44701T), isolated from a smear-ripened cheese.</title>
        <authorList>
            <consortium name="US DOE Joint Genome Institute (JGI-PGF)"/>
            <person name="Walter F."/>
            <person name="Albersmeier A."/>
            <person name="Kalinowski J."/>
            <person name="Ruckert C."/>
        </authorList>
    </citation>
    <scope>NUCLEOTIDE SEQUENCE</scope>
    <source>
        <strain evidence="2">CGMCC 4.7272</strain>
    </source>
</reference>
<dbReference type="InterPro" id="IPR000836">
    <property type="entry name" value="PRTase_dom"/>
</dbReference>
<reference evidence="2" key="2">
    <citation type="submission" date="2020-09" db="EMBL/GenBank/DDBJ databases">
        <authorList>
            <person name="Sun Q."/>
            <person name="Zhou Y."/>
        </authorList>
    </citation>
    <scope>NUCLEOTIDE SEQUENCE</scope>
    <source>
        <strain evidence="2">CGMCC 4.7272</strain>
    </source>
</reference>
<comment type="similarity">
    <text evidence="1">Belongs to the ComF/GntX family.</text>
</comment>
<sequence length="249" mass="27435">MTHQSDLPKRLVFPQCRRCAYRFTGTTQVCAECAASAVRPLAEHHCAVCGQTLAVPGAKCWNKICGWDADTRFFTRVDALALYAFPLEQTIKEYKYALQDGSQGWGVIFGRLIVGYLEANQSMFADIDLILGNPTAPGRAPLQHIEMMMRAAHAEDGLDRWPLADPDSPVLVKTRETAKSAGKGWYEKMDAAREHAAALGLRQSVEGKRILLVDDVFTTGSQFHTVGKFLREAGKAKEVRGLVLARVPG</sequence>
<comment type="caution">
    <text evidence="2">The sequence shown here is derived from an EMBL/GenBank/DDBJ whole genome shotgun (WGS) entry which is preliminary data.</text>
</comment>
<dbReference type="Proteomes" id="UP000625682">
    <property type="component" value="Unassembled WGS sequence"/>
</dbReference>
<dbReference type="PANTHER" id="PTHR47505:SF1">
    <property type="entry name" value="DNA UTILIZATION PROTEIN YHGH"/>
    <property type="match status" value="1"/>
</dbReference>
<evidence type="ECO:0000256" key="1">
    <source>
        <dbReference type="ARBA" id="ARBA00008007"/>
    </source>
</evidence>
<dbReference type="InterPro" id="IPR029057">
    <property type="entry name" value="PRTase-like"/>
</dbReference>
<gene>
    <name evidence="2" type="ORF">GCM10012282_41170</name>
</gene>
<dbReference type="InterPro" id="IPR051910">
    <property type="entry name" value="ComF/GntX_DNA_util-trans"/>
</dbReference>
<evidence type="ECO:0008006" key="4">
    <source>
        <dbReference type="Google" id="ProtNLM"/>
    </source>
</evidence>
<keyword evidence="3" id="KW-1185">Reference proteome</keyword>
<evidence type="ECO:0000313" key="3">
    <source>
        <dbReference type="Proteomes" id="UP000625682"/>
    </source>
</evidence>
<organism evidence="2 3">
    <name type="scientific">Streptomyces lacrimifluminis</name>
    <dbReference type="NCBI Taxonomy" id="1500077"/>
    <lineage>
        <taxon>Bacteria</taxon>
        <taxon>Bacillati</taxon>
        <taxon>Actinomycetota</taxon>
        <taxon>Actinomycetes</taxon>
        <taxon>Kitasatosporales</taxon>
        <taxon>Streptomycetaceae</taxon>
        <taxon>Streptomyces</taxon>
    </lineage>
</organism>
<protein>
    <recommendedName>
        <fullName evidence="4">Phosphoribosyltransferase</fullName>
    </recommendedName>
</protein>
<accession>A0A917L1C1</accession>
<dbReference type="SUPFAM" id="SSF53271">
    <property type="entry name" value="PRTase-like"/>
    <property type="match status" value="1"/>
</dbReference>
<proteinExistence type="inferred from homology"/>
<dbReference type="CDD" id="cd06223">
    <property type="entry name" value="PRTases_typeI"/>
    <property type="match status" value="1"/>
</dbReference>
<dbReference type="EMBL" id="BMMU01000012">
    <property type="protein sequence ID" value="GGJ40252.1"/>
    <property type="molecule type" value="Genomic_DNA"/>
</dbReference>